<dbReference type="EMBL" id="SHNN01000001">
    <property type="protein sequence ID" value="MCX2980361.1"/>
    <property type="molecule type" value="Genomic_DNA"/>
</dbReference>
<proteinExistence type="predicted"/>
<comment type="caution">
    <text evidence="1">The sequence shown here is derived from an EMBL/GenBank/DDBJ whole genome shotgun (WGS) entry which is preliminary data.</text>
</comment>
<sequence>MTNVTESRKALGELIELLQEVDQRWAGPEWNLHSTEDVAGAHRALMHLLDGGIGTMFESDPAAPVMRRIVTPTRKFTGDNSDAIYFDAPVAEQYEYHLRGNMHGAVYVSVTLEEGTAKGGLGTKTAGIINDTEFEIDAEGNFEIWLGGAARDKNWLALTAETSRITTRHYFEEVGSASANPAREPVFELTVLNRTAAPAIPDEHSVAAGIRRVGEFVRSRTIGMPPMAETAAKVPFLSIEPNQFPAPVPPGDMGLAAIDAAYSMAPYYLGPDEALVITGRWPSCRMANVCLWTRFQQTYDYSNRQVSLNRAQTKPQSDGSFRMVLAHQDPGCDNWIDTEGRALGLVFWRFFLPDGAIETPQAEVVKFDQLGA</sequence>
<accession>A0ABT3TDK1</accession>
<keyword evidence="2" id="KW-1185">Reference proteome</keyword>
<evidence type="ECO:0000313" key="2">
    <source>
        <dbReference type="Proteomes" id="UP001143362"/>
    </source>
</evidence>
<dbReference type="Proteomes" id="UP001143362">
    <property type="component" value="Unassembled WGS sequence"/>
</dbReference>
<evidence type="ECO:0000313" key="1">
    <source>
        <dbReference type="EMBL" id="MCX2980361.1"/>
    </source>
</evidence>
<reference evidence="1" key="1">
    <citation type="submission" date="2019-02" db="EMBL/GenBank/DDBJ databases">
        <authorList>
            <person name="Li S.-H."/>
        </authorList>
    </citation>
    <scope>NUCLEOTIDE SEQUENCE</scope>
    <source>
        <strain evidence="1">IMCC14734</strain>
    </source>
</reference>
<organism evidence="1 2">
    <name type="scientific">Candidatus Litorirhabdus singularis</name>
    <dbReference type="NCBI Taxonomy" id="2518993"/>
    <lineage>
        <taxon>Bacteria</taxon>
        <taxon>Pseudomonadati</taxon>
        <taxon>Pseudomonadota</taxon>
        <taxon>Gammaproteobacteria</taxon>
        <taxon>Cellvibrionales</taxon>
        <taxon>Halieaceae</taxon>
        <taxon>Candidatus Litorirhabdus</taxon>
    </lineage>
</organism>
<dbReference type="RefSeq" id="WP_279244338.1">
    <property type="nucleotide sequence ID" value="NZ_SHNN01000001.1"/>
</dbReference>
<protein>
    <submittedName>
        <fullName evidence="1">DUF1214 domain-containing protein</fullName>
    </submittedName>
</protein>
<gene>
    <name evidence="1" type="ORF">EYC98_05685</name>
</gene>
<name>A0ABT3TDK1_9GAMM</name>